<sequence length="221" mass="25676">MKRRVKIVVDVLMLALFLYLMYYHPGMGLLLHALIGIGTFLLFIAHHLLNMNWYKTLFRGRWGARRILLTCSDTLLFLAMLLMMLSSFMISGLVFDVSFLPVRFFWRDIHVFSCAWGFLLMAFHLGLHLHGALKNIERKLKRTAFEYVGWLLELLIFLFGVYAFWKNGLAYDMLIIPQSNVPPSGPLFYTEYISVIMSVCLLTHGILSAMDRDMVKRKRGV</sequence>
<feature type="transmembrane region" description="Helical" evidence="1">
    <location>
        <begin position="192"/>
        <end position="210"/>
    </location>
</feature>
<dbReference type="Pfam" id="PF14358">
    <property type="entry name" value="DUF4405"/>
    <property type="match status" value="1"/>
</dbReference>
<dbReference type="InterPro" id="IPR025517">
    <property type="entry name" value="DUF4405"/>
</dbReference>
<dbReference type="AlphaFoldDB" id="A0A926I0G2"/>
<feature type="transmembrane region" description="Helical" evidence="1">
    <location>
        <begin position="109"/>
        <end position="127"/>
    </location>
</feature>
<evidence type="ECO:0000256" key="1">
    <source>
        <dbReference type="SAM" id="Phobius"/>
    </source>
</evidence>
<comment type="caution">
    <text evidence="3">The sequence shown here is derived from an EMBL/GenBank/DDBJ whole genome shotgun (WGS) entry which is preliminary data.</text>
</comment>
<protein>
    <submittedName>
        <fullName evidence="3">DUF4405 domain-containing protein</fullName>
    </submittedName>
</protein>
<reference evidence="3" key="1">
    <citation type="submission" date="2020-08" db="EMBL/GenBank/DDBJ databases">
        <title>Genome public.</title>
        <authorList>
            <person name="Liu C."/>
            <person name="Sun Q."/>
        </authorList>
    </citation>
    <scope>NUCLEOTIDE SEQUENCE</scope>
    <source>
        <strain evidence="3">NSJ-31</strain>
    </source>
</reference>
<dbReference type="Proteomes" id="UP000653127">
    <property type="component" value="Unassembled WGS sequence"/>
</dbReference>
<dbReference type="EMBL" id="JACRST010000012">
    <property type="protein sequence ID" value="MBC8546977.1"/>
    <property type="molecule type" value="Genomic_DNA"/>
</dbReference>
<keyword evidence="1" id="KW-0472">Membrane</keyword>
<dbReference type="RefSeq" id="WP_249283053.1">
    <property type="nucleotide sequence ID" value="NZ_JACRST010000012.1"/>
</dbReference>
<accession>A0A926I0G2</accession>
<organism evidence="3 4">
    <name type="scientific">Ligaoa zhengdingensis</name>
    <dbReference type="NCBI Taxonomy" id="2763658"/>
    <lineage>
        <taxon>Bacteria</taxon>
        <taxon>Bacillati</taxon>
        <taxon>Bacillota</taxon>
        <taxon>Clostridia</taxon>
        <taxon>Eubacteriales</taxon>
        <taxon>Oscillospiraceae</taxon>
        <taxon>Ligaoa</taxon>
    </lineage>
</organism>
<feature type="transmembrane region" description="Helical" evidence="1">
    <location>
        <begin position="7"/>
        <end position="23"/>
    </location>
</feature>
<keyword evidence="1" id="KW-0812">Transmembrane</keyword>
<keyword evidence="1" id="KW-1133">Transmembrane helix</keyword>
<proteinExistence type="predicted"/>
<name>A0A926I0G2_9FIRM</name>
<evidence type="ECO:0000259" key="2">
    <source>
        <dbReference type="Pfam" id="PF14358"/>
    </source>
</evidence>
<feature type="domain" description="Flavinylation-associated cytochrome" evidence="2">
    <location>
        <begin position="73"/>
        <end position="128"/>
    </location>
</feature>
<evidence type="ECO:0000313" key="4">
    <source>
        <dbReference type="Proteomes" id="UP000653127"/>
    </source>
</evidence>
<gene>
    <name evidence="3" type="ORF">H8711_08540</name>
</gene>
<evidence type="ECO:0000313" key="3">
    <source>
        <dbReference type="EMBL" id="MBC8546977.1"/>
    </source>
</evidence>
<keyword evidence="4" id="KW-1185">Reference proteome</keyword>
<feature type="transmembrane region" description="Helical" evidence="1">
    <location>
        <begin position="147"/>
        <end position="165"/>
    </location>
</feature>
<feature type="transmembrane region" description="Helical" evidence="1">
    <location>
        <begin position="75"/>
        <end position="97"/>
    </location>
</feature>
<feature type="transmembrane region" description="Helical" evidence="1">
    <location>
        <begin position="29"/>
        <end position="54"/>
    </location>
</feature>